<dbReference type="GO" id="GO:0000155">
    <property type="term" value="F:phosphorelay sensor kinase activity"/>
    <property type="evidence" value="ECO:0007669"/>
    <property type="project" value="InterPro"/>
</dbReference>
<dbReference type="PANTHER" id="PTHR45528">
    <property type="entry name" value="SENSOR HISTIDINE KINASE CPXA"/>
    <property type="match status" value="1"/>
</dbReference>
<keyword evidence="7" id="KW-0547">Nucleotide-binding</keyword>
<dbReference type="SMART" id="SM00388">
    <property type="entry name" value="HisKA"/>
    <property type="match status" value="1"/>
</dbReference>
<keyword evidence="8 13" id="KW-0418">Kinase</keyword>
<evidence type="ECO:0000256" key="9">
    <source>
        <dbReference type="ARBA" id="ARBA00022840"/>
    </source>
</evidence>
<dbReference type="PROSITE" id="PS50109">
    <property type="entry name" value="HIS_KIN"/>
    <property type="match status" value="1"/>
</dbReference>
<keyword evidence="5" id="KW-0597">Phosphoprotein</keyword>
<gene>
    <name evidence="13" type="ORF">OMAG_002923</name>
</gene>
<evidence type="ECO:0000256" key="2">
    <source>
        <dbReference type="ARBA" id="ARBA00004651"/>
    </source>
</evidence>
<dbReference type="Proteomes" id="UP000033428">
    <property type="component" value="Unassembled WGS sequence"/>
</dbReference>
<accession>A0A0F0CMN8</accession>
<evidence type="ECO:0000256" key="11">
    <source>
        <dbReference type="ARBA" id="ARBA00023136"/>
    </source>
</evidence>
<comment type="subcellular location">
    <subcellularLocation>
        <location evidence="2">Cell membrane</location>
        <topology evidence="2">Multi-pass membrane protein</topology>
    </subcellularLocation>
</comment>
<keyword evidence="10" id="KW-0902">Two-component regulatory system</keyword>
<dbReference type="Gene3D" id="3.30.565.10">
    <property type="entry name" value="Histidine kinase-like ATPase, C-terminal domain"/>
    <property type="match status" value="1"/>
</dbReference>
<keyword evidence="9" id="KW-0067">ATP-binding</keyword>
<dbReference type="PANTHER" id="PTHR45528:SF1">
    <property type="entry name" value="SENSOR HISTIDINE KINASE CPXA"/>
    <property type="match status" value="1"/>
</dbReference>
<evidence type="ECO:0000256" key="5">
    <source>
        <dbReference type="ARBA" id="ARBA00022553"/>
    </source>
</evidence>
<evidence type="ECO:0000256" key="7">
    <source>
        <dbReference type="ARBA" id="ARBA00022741"/>
    </source>
</evidence>
<comment type="caution">
    <text evidence="13">The sequence shown here is derived from an EMBL/GenBank/DDBJ whole genome shotgun (WGS) entry which is preliminary data.</text>
</comment>
<dbReference type="CDD" id="cd00082">
    <property type="entry name" value="HisKA"/>
    <property type="match status" value="1"/>
</dbReference>
<dbReference type="GO" id="GO:0005524">
    <property type="term" value="F:ATP binding"/>
    <property type="evidence" value="ECO:0007669"/>
    <property type="project" value="UniProtKB-KW"/>
</dbReference>
<dbReference type="AlphaFoldDB" id="A0A0F0CMN8"/>
<evidence type="ECO:0000256" key="10">
    <source>
        <dbReference type="ARBA" id="ARBA00023012"/>
    </source>
</evidence>
<evidence type="ECO:0000259" key="12">
    <source>
        <dbReference type="PROSITE" id="PS50109"/>
    </source>
</evidence>
<organism evidence="13 14">
    <name type="scientific">Candidatus Omnitrophus magneticus</name>
    <dbReference type="NCBI Taxonomy" id="1609969"/>
    <lineage>
        <taxon>Bacteria</taxon>
        <taxon>Pseudomonadati</taxon>
        <taxon>Candidatus Omnitrophota</taxon>
        <taxon>Candidatus Omnitrophus</taxon>
    </lineage>
</organism>
<keyword evidence="4" id="KW-1003">Cell membrane</keyword>
<keyword evidence="11" id="KW-0472">Membrane</keyword>
<keyword evidence="6" id="KW-0808">Transferase</keyword>
<name>A0A0F0CMN8_9BACT</name>
<sequence length="202" mass="22872">MDDLEWIDRLINKDARKRDSKDSGEFAGMSLSHNNSECFEQFREIFLNLAHEINNPLLIISGRAQMADLNKTDSTIVEENIKIILSQCSRIHGLMKKLLFFSSALKHNVVIKNINEIIDSSLKNVEGMIKVAGVDVRRDYGVNLPAIQLDEFQIKELFSNLFINAVEAMPQSGVLGISTRRERTVIRVEIRCTGEGFACVNF</sequence>
<evidence type="ECO:0000256" key="1">
    <source>
        <dbReference type="ARBA" id="ARBA00000085"/>
    </source>
</evidence>
<dbReference type="EC" id="2.7.13.3" evidence="3"/>
<evidence type="ECO:0000256" key="6">
    <source>
        <dbReference type="ARBA" id="ARBA00022679"/>
    </source>
</evidence>
<evidence type="ECO:0000256" key="8">
    <source>
        <dbReference type="ARBA" id="ARBA00022777"/>
    </source>
</evidence>
<protein>
    <recommendedName>
        <fullName evidence="3">histidine kinase</fullName>
        <ecNumber evidence="3">2.7.13.3</ecNumber>
    </recommendedName>
</protein>
<keyword evidence="14" id="KW-1185">Reference proteome</keyword>
<dbReference type="InterPro" id="IPR003661">
    <property type="entry name" value="HisK_dim/P_dom"/>
</dbReference>
<dbReference type="InterPro" id="IPR036890">
    <property type="entry name" value="HATPase_C_sf"/>
</dbReference>
<evidence type="ECO:0000313" key="14">
    <source>
        <dbReference type="Proteomes" id="UP000033428"/>
    </source>
</evidence>
<evidence type="ECO:0000313" key="13">
    <source>
        <dbReference type="EMBL" id="KJJ83249.1"/>
    </source>
</evidence>
<reference evidence="13 14" key="1">
    <citation type="submission" date="2015-02" db="EMBL/GenBank/DDBJ databases">
        <title>Single-cell genomics of uncultivated deep-branching MTB reveals a conserved set of magnetosome genes.</title>
        <authorList>
            <person name="Kolinko S."/>
            <person name="Richter M."/>
            <person name="Glockner F.O."/>
            <person name="Brachmann A."/>
            <person name="Schuler D."/>
        </authorList>
    </citation>
    <scope>NUCLEOTIDE SEQUENCE [LARGE SCALE GENOMIC DNA]</scope>
    <source>
        <strain evidence="13">SKK-01</strain>
    </source>
</reference>
<dbReference type="InterPro" id="IPR005467">
    <property type="entry name" value="His_kinase_dom"/>
</dbReference>
<evidence type="ECO:0000256" key="4">
    <source>
        <dbReference type="ARBA" id="ARBA00022475"/>
    </source>
</evidence>
<dbReference type="InterPro" id="IPR050398">
    <property type="entry name" value="HssS/ArlS-like"/>
</dbReference>
<dbReference type="Pfam" id="PF00512">
    <property type="entry name" value="HisKA"/>
    <property type="match status" value="1"/>
</dbReference>
<dbReference type="SUPFAM" id="SSF55874">
    <property type="entry name" value="ATPase domain of HSP90 chaperone/DNA topoisomerase II/histidine kinase"/>
    <property type="match status" value="1"/>
</dbReference>
<dbReference type="GO" id="GO:0005886">
    <property type="term" value="C:plasma membrane"/>
    <property type="evidence" value="ECO:0007669"/>
    <property type="project" value="UniProtKB-SubCell"/>
</dbReference>
<dbReference type="Gene3D" id="1.10.287.130">
    <property type="match status" value="1"/>
</dbReference>
<feature type="domain" description="Histidine kinase" evidence="12">
    <location>
        <begin position="48"/>
        <end position="202"/>
    </location>
</feature>
<dbReference type="EMBL" id="JYNY01000634">
    <property type="protein sequence ID" value="KJJ83249.1"/>
    <property type="molecule type" value="Genomic_DNA"/>
</dbReference>
<proteinExistence type="predicted"/>
<evidence type="ECO:0000256" key="3">
    <source>
        <dbReference type="ARBA" id="ARBA00012438"/>
    </source>
</evidence>
<comment type="catalytic activity">
    <reaction evidence="1">
        <text>ATP + protein L-histidine = ADP + protein N-phospho-L-histidine.</text>
        <dbReference type="EC" id="2.7.13.3"/>
    </reaction>
</comment>